<evidence type="ECO:0000256" key="4">
    <source>
        <dbReference type="ARBA" id="ARBA00022801"/>
    </source>
</evidence>
<keyword evidence="8" id="KW-1185">Reference proteome</keyword>
<dbReference type="NCBIfam" id="TIGR00250">
    <property type="entry name" value="RNAse_H_YqgF"/>
    <property type="match status" value="1"/>
</dbReference>
<dbReference type="PANTHER" id="PTHR33317">
    <property type="entry name" value="POLYNUCLEOTIDYL TRANSFERASE, RIBONUCLEASE H-LIKE SUPERFAMILY PROTEIN"/>
    <property type="match status" value="1"/>
</dbReference>
<gene>
    <name evidence="7" type="ORF">MMELEA_05340</name>
</gene>
<dbReference type="InterPro" id="IPR012337">
    <property type="entry name" value="RNaseH-like_sf"/>
</dbReference>
<dbReference type="GO" id="GO:0004518">
    <property type="term" value="F:nuclease activity"/>
    <property type="evidence" value="ECO:0007669"/>
    <property type="project" value="UniProtKB-KW"/>
</dbReference>
<dbReference type="AlphaFoldDB" id="A0A0F5H0K4"/>
<dbReference type="InterPro" id="IPR006641">
    <property type="entry name" value="YqgF/RNaseH-like_dom"/>
</dbReference>
<dbReference type="SUPFAM" id="SSF53098">
    <property type="entry name" value="Ribonuclease H-like"/>
    <property type="match status" value="1"/>
</dbReference>
<dbReference type="Proteomes" id="UP000033750">
    <property type="component" value="Unassembled WGS sequence"/>
</dbReference>
<reference evidence="7 8" key="1">
    <citation type="submission" date="2015-03" db="EMBL/GenBank/DDBJ databases">
        <title>Genome sequence of Mycoplasma meleagridis strain ATCC 25294.</title>
        <authorList>
            <person name="Yacoub E."/>
            <person name="Blanchard A."/>
            <person name="Sirand-Pugnet P."/>
            <person name="Mardassi B.B.A."/>
        </authorList>
    </citation>
    <scope>NUCLEOTIDE SEQUENCE [LARGE SCALE GENOMIC DNA]</scope>
    <source>
        <strain evidence="7 8">ATCC 25294</strain>
    </source>
</reference>
<dbReference type="GO" id="GO:0000967">
    <property type="term" value="P:rRNA 5'-end processing"/>
    <property type="evidence" value="ECO:0007669"/>
    <property type="project" value="UniProtKB-UniRule"/>
</dbReference>
<dbReference type="EMBL" id="JZXN01000016">
    <property type="protein sequence ID" value="KKB26851.1"/>
    <property type="molecule type" value="Genomic_DNA"/>
</dbReference>
<dbReference type="EC" id="3.1.-.-" evidence="5"/>
<accession>A0A0F5H0K4</accession>
<protein>
    <recommendedName>
        <fullName evidence="5">Putative pre-16S rRNA nuclease</fullName>
        <ecNumber evidence="5">3.1.-.-</ecNumber>
    </recommendedName>
</protein>
<keyword evidence="2 5" id="KW-0690">Ribosome biogenesis</keyword>
<dbReference type="STRING" id="29561.MM26B8_00290"/>
<dbReference type="CDD" id="cd16964">
    <property type="entry name" value="YqgF"/>
    <property type="match status" value="1"/>
</dbReference>
<dbReference type="GO" id="GO:0005829">
    <property type="term" value="C:cytosol"/>
    <property type="evidence" value="ECO:0007669"/>
    <property type="project" value="TreeGrafter"/>
</dbReference>
<comment type="function">
    <text evidence="5">Could be a nuclease involved in processing of the 5'-end of pre-16S rRNA.</text>
</comment>
<feature type="domain" description="YqgF/RNase H-like" evidence="6">
    <location>
        <begin position="1"/>
        <end position="103"/>
    </location>
</feature>
<proteinExistence type="inferred from homology"/>
<keyword evidence="3 5" id="KW-0540">Nuclease</keyword>
<evidence type="ECO:0000259" key="6">
    <source>
        <dbReference type="SMART" id="SM00732"/>
    </source>
</evidence>
<evidence type="ECO:0000313" key="7">
    <source>
        <dbReference type="EMBL" id="KKB26851.1"/>
    </source>
</evidence>
<keyword evidence="4 5" id="KW-0378">Hydrolase</keyword>
<dbReference type="InterPro" id="IPR037027">
    <property type="entry name" value="YqgF/RNaseH-like_dom_sf"/>
</dbReference>
<dbReference type="RefSeq" id="WP_046096943.1">
    <property type="nucleotide sequence ID" value="NZ_JZXN01000016.1"/>
</dbReference>
<comment type="similarity">
    <text evidence="5">Belongs to the YqgF HJR family.</text>
</comment>
<evidence type="ECO:0000256" key="2">
    <source>
        <dbReference type="ARBA" id="ARBA00022517"/>
    </source>
</evidence>
<comment type="subcellular location">
    <subcellularLocation>
        <location evidence="5">Cytoplasm</location>
    </subcellularLocation>
</comment>
<evidence type="ECO:0000256" key="3">
    <source>
        <dbReference type="ARBA" id="ARBA00022722"/>
    </source>
</evidence>
<dbReference type="HAMAP" id="MF_00651">
    <property type="entry name" value="Nuclease_YqgF"/>
    <property type="match status" value="1"/>
</dbReference>
<evidence type="ECO:0000256" key="5">
    <source>
        <dbReference type="HAMAP-Rule" id="MF_00651"/>
    </source>
</evidence>
<evidence type="ECO:0000256" key="1">
    <source>
        <dbReference type="ARBA" id="ARBA00022490"/>
    </source>
</evidence>
<dbReference type="Pfam" id="PF03652">
    <property type="entry name" value="RuvX"/>
    <property type="match status" value="1"/>
</dbReference>
<comment type="caution">
    <text evidence="7">The sequence shown here is derived from an EMBL/GenBank/DDBJ whole genome shotgun (WGS) entry which is preliminary data.</text>
</comment>
<name>A0A0F5H0K4_9BACT</name>
<dbReference type="Gene3D" id="3.30.420.140">
    <property type="entry name" value="YqgF/RNase H-like domain"/>
    <property type="match status" value="1"/>
</dbReference>
<dbReference type="SMART" id="SM00732">
    <property type="entry name" value="YqgFc"/>
    <property type="match status" value="1"/>
</dbReference>
<keyword evidence="1 5" id="KW-0963">Cytoplasm</keyword>
<sequence>MRKIALDLGTKTCGLAISDSNNIISSSLKTIHFEENDFKKVIQELKILINEYSIDAFILGYPLRSNGNKSERTLMVENFSKLLCSNFEQKIYFVEEYGSTIKATKILKDAKLSAKKRKNIKDSLSAKIILQDFLDYGGKEIKWTI</sequence>
<organism evidence="7 8">
    <name type="scientific">Mycoplasmopsis meleagridis ATCC 25294</name>
    <dbReference type="NCBI Taxonomy" id="1264554"/>
    <lineage>
        <taxon>Bacteria</taxon>
        <taxon>Bacillati</taxon>
        <taxon>Mycoplasmatota</taxon>
        <taxon>Mycoplasmoidales</taxon>
        <taxon>Metamycoplasmataceae</taxon>
        <taxon>Mycoplasmopsis</taxon>
    </lineage>
</organism>
<dbReference type="OrthoDB" id="9796140at2"/>
<dbReference type="GO" id="GO:0016788">
    <property type="term" value="F:hydrolase activity, acting on ester bonds"/>
    <property type="evidence" value="ECO:0007669"/>
    <property type="project" value="UniProtKB-UniRule"/>
</dbReference>
<dbReference type="PATRIC" id="fig|1264554.4.peg.478"/>
<dbReference type="PANTHER" id="PTHR33317:SF4">
    <property type="entry name" value="POLYNUCLEOTIDYL TRANSFERASE, RIBONUCLEASE H-LIKE SUPERFAMILY PROTEIN"/>
    <property type="match status" value="1"/>
</dbReference>
<evidence type="ECO:0000313" key="8">
    <source>
        <dbReference type="Proteomes" id="UP000033750"/>
    </source>
</evidence>
<dbReference type="InterPro" id="IPR005227">
    <property type="entry name" value="YqgF"/>
</dbReference>